<dbReference type="GO" id="GO:0008408">
    <property type="term" value="F:3'-5' exonuclease activity"/>
    <property type="evidence" value="ECO:0007669"/>
    <property type="project" value="InterPro"/>
</dbReference>
<keyword evidence="4" id="KW-1185">Reference proteome</keyword>
<dbReference type="Proteomes" id="UP000248806">
    <property type="component" value="Unassembled WGS sequence"/>
</dbReference>
<evidence type="ECO:0000313" key="3">
    <source>
        <dbReference type="EMBL" id="PZW19736.1"/>
    </source>
</evidence>
<keyword evidence="3" id="KW-0540">Nuclease</keyword>
<dbReference type="InterPro" id="IPR016024">
    <property type="entry name" value="ARM-type_fold"/>
</dbReference>
<dbReference type="GO" id="GO:0006139">
    <property type="term" value="P:nucleobase-containing compound metabolic process"/>
    <property type="evidence" value="ECO:0007669"/>
    <property type="project" value="InterPro"/>
</dbReference>
<dbReference type="InterPro" id="IPR051086">
    <property type="entry name" value="RNase_D-like"/>
</dbReference>
<evidence type="ECO:0000313" key="4">
    <source>
        <dbReference type="Proteomes" id="UP000248806"/>
    </source>
</evidence>
<dbReference type="CDD" id="cd06142">
    <property type="entry name" value="RNaseD_exo"/>
    <property type="match status" value="1"/>
</dbReference>
<dbReference type="PANTHER" id="PTHR47649:SF1">
    <property type="entry name" value="RIBONUCLEASE D"/>
    <property type="match status" value="1"/>
</dbReference>
<dbReference type="InterPro" id="IPR002562">
    <property type="entry name" value="3'-5'_exonuclease_dom"/>
</dbReference>
<gene>
    <name evidence="3" type="ORF">EI42_05964</name>
</gene>
<keyword evidence="3" id="KW-0269">Exonuclease</keyword>
<dbReference type="Gene3D" id="3.30.420.10">
    <property type="entry name" value="Ribonuclease H-like superfamily/Ribonuclease H"/>
    <property type="match status" value="1"/>
</dbReference>
<feature type="domain" description="3'-5' exonuclease" evidence="2">
    <location>
        <begin position="21"/>
        <end position="193"/>
    </location>
</feature>
<organism evidence="3 4">
    <name type="scientific">Thermosporothrix hazakensis</name>
    <dbReference type="NCBI Taxonomy" id="644383"/>
    <lineage>
        <taxon>Bacteria</taxon>
        <taxon>Bacillati</taxon>
        <taxon>Chloroflexota</taxon>
        <taxon>Ktedonobacteria</taxon>
        <taxon>Ktedonobacterales</taxon>
        <taxon>Thermosporotrichaceae</taxon>
        <taxon>Thermosporothrix</taxon>
    </lineage>
</organism>
<evidence type="ECO:0000256" key="1">
    <source>
        <dbReference type="SAM" id="MobiDB-lite"/>
    </source>
</evidence>
<dbReference type="AlphaFoldDB" id="A0A326TUL2"/>
<feature type="region of interest" description="Disordered" evidence="1">
    <location>
        <begin position="329"/>
        <end position="380"/>
    </location>
</feature>
<dbReference type="InterPro" id="IPR036397">
    <property type="entry name" value="RNaseH_sf"/>
</dbReference>
<dbReference type="SUPFAM" id="SSF53098">
    <property type="entry name" value="Ribonuclease H-like"/>
    <property type="match status" value="1"/>
</dbReference>
<sequence length="380" mass="42531">MQPGYLGPTPPPGQLPPRGERLWVEHPEQLLQAVSRLQQSRIIAIDAEFTQGRSRNSASTVPRLALLQLAIDKQCFVIDALRLHDLSPLASVIGNPEQIILLHGAGADIRVMAERGLHVAHYFDLEATCRSIFGQHESSLAAMLQRAFHIRLDKSLQRTDWTRRPLPPAMIAYAARDAEVTLALYYWLDKHYHAILQLHENTDTIEPVAPWIEPFLRGTSHTSAEVAIAEARTRGLIRNKAQIYADCRAALSSIIHPMRRNRLLRLITDLSLVQLAPEIMPLLNAPTSDERAGSARALGRLGIRSAREAVEALLQDPVQDVRKSAQTALRNLDDRHPRHQRPLSSKAANGARSWILDEPASSEQSDEDNDWKARLRSMMG</sequence>
<keyword evidence="3" id="KW-0378">Hydrolase</keyword>
<dbReference type="PANTHER" id="PTHR47649">
    <property type="entry name" value="RIBONUCLEASE D"/>
    <property type="match status" value="1"/>
</dbReference>
<dbReference type="InterPro" id="IPR011989">
    <property type="entry name" value="ARM-like"/>
</dbReference>
<evidence type="ECO:0000259" key="2">
    <source>
        <dbReference type="SMART" id="SM00474"/>
    </source>
</evidence>
<protein>
    <submittedName>
        <fullName evidence="3">3'-5' exonuclease</fullName>
    </submittedName>
</protein>
<dbReference type="SUPFAM" id="SSF48371">
    <property type="entry name" value="ARM repeat"/>
    <property type="match status" value="1"/>
</dbReference>
<dbReference type="Gene3D" id="1.25.10.10">
    <property type="entry name" value="Leucine-rich Repeat Variant"/>
    <property type="match status" value="1"/>
</dbReference>
<accession>A0A326TUL2</accession>
<proteinExistence type="predicted"/>
<reference evidence="3 4" key="1">
    <citation type="submission" date="2018-06" db="EMBL/GenBank/DDBJ databases">
        <title>Genomic Encyclopedia of Archaeal and Bacterial Type Strains, Phase II (KMG-II): from individual species to whole genera.</title>
        <authorList>
            <person name="Goeker M."/>
        </authorList>
    </citation>
    <scope>NUCLEOTIDE SEQUENCE [LARGE SCALE GENOMIC DNA]</scope>
    <source>
        <strain evidence="3 4">ATCC BAA-1881</strain>
    </source>
</reference>
<name>A0A326TUL2_THEHA</name>
<dbReference type="SMART" id="SM00474">
    <property type="entry name" value="35EXOc"/>
    <property type="match status" value="1"/>
</dbReference>
<dbReference type="EMBL" id="QKUF01000043">
    <property type="protein sequence ID" value="PZW19736.1"/>
    <property type="molecule type" value="Genomic_DNA"/>
</dbReference>
<dbReference type="Pfam" id="PF01612">
    <property type="entry name" value="DNA_pol_A_exo1"/>
    <property type="match status" value="1"/>
</dbReference>
<comment type="caution">
    <text evidence="3">The sequence shown here is derived from an EMBL/GenBank/DDBJ whole genome shotgun (WGS) entry which is preliminary data.</text>
</comment>
<dbReference type="InterPro" id="IPR012337">
    <property type="entry name" value="RNaseH-like_sf"/>
</dbReference>
<dbReference type="GO" id="GO:0003676">
    <property type="term" value="F:nucleic acid binding"/>
    <property type="evidence" value="ECO:0007669"/>
    <property type="project" value="InterPro"/>
</dbReference>